<evidence type="ECO:0000313" key="2">
    <source>
        <dbReference type="Proteomes" id="UP000887578"/>
    </source>
</evidence>
<protein>
    <submittedName>
        <fullName evidence="3">Uncharacterized protein</fullName>
    </submittedName>
</protein>
<evidence type="ECO:0000313" key="3">
    <source>
        <dbReference type="WBParaSite" id="PDA_v2.g8558.t1"/>
    </source>
</evidence>
<dbReference type="AlphaFoldDB" id="A0A914R221"/>
<feature type="compositionally biased region" description="Low complexity" evidence="1">
    <location>
        <begin position="235"/>
        <end position="249"/>
    </location>
</feature>
<name>A0A914R221_9BILA</name>
<evidence type="ECO:0000256" key="1">
    <source>
        <dbReference type="SAM" id="MobiDB-lite"/>
    </source>
</evidence>
<keyword evidence="2" id="KW-1185">Reference proteome</keyword>
<dbReference type="WBParaSite" id="PDA_v2.g8558.t1">
    <property type="protein sequence ID" value="PDA_v2.g8558.t1"/>
    <property type="gene ID" value="PDA_v2.g8558"/>
</dbReference>
<feature type="compositionally biased region" description="Polar residues" evidence="1">
    <location>
        <begin position="265"/>
        <end position="287"/>
    </location>
</feature>
<dbReference type="Proteomes" id="UP000887578">
    <property type="component" value="Unplaced"/>
</dbReference>
<feature type="compositionally biased region" description="Polar residues" evidence="1">
    <location>
        <begin position="214"/>
        <end position="232"/>
    </location>
</feature>
<reference evidence="3" key="1">
    <citation type="submission" date="2022-11" db="UniProtKB">
        <authorList>
            <consortium name="WormBaseParasite"/>
        </authorList>
    </citation>
    <scope>IDENTIFICATION</scope>
</reference>
<accession>A0A914R221</accession>
<organism evidence="2 3">
    <name type="scientific">Panagrolaimus davidi</name>
    <dbReference type="NCBI Taxonomy" id="227884"/>
    <lineage>
        <taxon>Eukaryota</taxon>
        <taxon>Metazoa</taxon>
        <taxon>Ecdysozoa</taxon>
        <taxon>Nematoda</taxon>
        <taxon>Chromadorea</taxon>
        <taxon>Rhabditida</taxon>
        <taxon>Tylenchina</taxon>
        <taxon>Panagrolaimomorpha</taxon>
        <taxon>Panagrolaimoidea</taxon>
        <taxon>Panagrolaimidae</taxon>
        <taxon>Panagrolaimus</taxon>
    </lineage>
</organism>
<proteinExistence type="predicted"/>
<sequence>MAENSTSDDFKSFVNEFAAEAKFFGRASLPTEFTGKEADLRSSVSMETTQYNYSPCTSERNSFDFDIQTPKSVHEFTYTVSSQASSKTPTPPPRPKPARILYGPCPGRRFHSNEVCEICHLTDQEYRIERLEQSRHVYGKLSKEYAKKSSLLERSTSLNTKKQPSTSMKFGTTMLNGRKDRRSTIAYPPPTFHRPLTTTTSRLLQQQQRHSSLAMPSTISSSRKTSMTSTLMAPTMSSSRKSVTSKSMTPTVAAKTKRPSLTPVLPSTSRLLAPTISSGRKSLASNMETRKSLAPSLPSRIL</sequence>
<feature type="region of interest" description="Disordered" evidence="1">
    <location>
        <begin position="207"/>
        <end position="302"/>
    </location>
</feature>